<dbReference type="AlphaFoldDB" id="A0A2G9TNL4"/>
<name>A0A2G9TNL4_TELCI</name>
<organism evidence="1 2">
    <name type="scientific">Teladorsagia circumcincta</name>
    <name type="common">Brown stomach worm</name>
    <name type="synonym">Ostertagia circumcincta</name>
    <dbReference type="NCBI Taxonomy" id="45464"/>
    <lineage>
        <taxon>Eukaryota</taxon>
        <taxon>Metazoa</taxon>
        <taxon>Ecdysozoa</taxon>
        <taxon>Nematoda</taxon>
        <taxon>Chromadorea</taxon>
        <taxon>Rhabditida</taxon>
        <taxon>Rhabditina</taxon>
        <taxon>Rhabditomorpha</taxon>
        <taxon>Strongyloidea</taxon>
        <taxon>Trichostrongylidae</taxon>
        <taxon>Teladorsagia</taxon>
    </lineage>
</organism>
<gene>
    <name evidence="1" type="ORF">TELCIR_18974</name>
</gene>
<sequence length="96" mass="10570">MGGCVTNEGSALPDTDCYVYLGRVVSVDNNSRAEIMRRKKWSAMGSINEAAQLIADKKIRADLSNSTMLPASKTWVENKASTMMMARAQERWGGHC</sequence>
<keyword evidence="2" id="KW-1185">Reference proteome</keyword>
<evidence type="ECO:0000313" key="2">
    <source>
        <dbReference type="Proteomes" id="UP000230423"/>
    </source>
</evidence>
<accession>A0A2G9TNL4</accession>
<evidence type="ECO:0000313" key="1">
    <source>
        <dbReference type="EMBL" id="PIO59561.1"/>
    </source>
</evidence>
<dbReference type="Proteomes" id="UP000230423">
    <property type="component" value="Unassembled WGS sequence"/>
</dbReference>
<dbReference type="OrthoDB" id="5848676at2759"/>
<dbReference type="EMBL" id="KZ357521">
    <property type="protein sequence ID" value="PIO59561.1"/>
    <property type="molecule type" value="Genomic_DNA"/>
</dbReference>
<reference evidence="1 2" key="1">
    <citation type="submission" date="2015-09" db="EMBL/GenBank/DDBJ databases">
        <title>Draft genome of the parasitic nematode Teladorsagia circumcincta isolate WARC Sus (inbred).</title>
        <authorList>
            <person name="Mitreva M."/>
        </authorList>
    </citation>
    <scope>NUCLEOTIDE SEQUENCE [LARGE SCALE GENOMIC DNA]</scope>
    <source>
        <strain evidence="1 2">S</strain>
    </source>
</reference>
<proteinExistence type="predicted"/>
<protein>
    <submittedName>
        <fullName evidence="1">Uncharacterized protein</fullName>
    </submittedName>
</protein>